<evidence type="ECO:0000259" key="5">
    <source>
        <dbReference type="PROSITE" id="PS50926"/>
    </source>
</evidence>
<dbReference type="Gene3D" id="2.40.50.140">
    <property type="entry name" value="Nucleic acid-binding proteins"/>
    <property type="match status" value="1"/>
</dbReference>
<dbReference type="Gene3D" id="3.40.50.150">
    <property type="entry name" value="Vaccinia Virus protein VP39"/>
    <property type="match status" value="1"/>
</dbReference>
<dbReference type="InterPro" id="IPR029063">
    <property type="entry name" value="SAM-dependent_MTases_sf"/>
</dbReference>
<dbReference type="Pfam" id="PF05958">
    <property type="entry name" value="tRNA_U5-meth_tr"/>
    <property type="match status" value="1"/>
</dbReference>
<dbReference type="EC" id="2.1.1.190" evidence="6"/>
<protein>
    <submittedName>
        <fullName evidence="6">23S rRNA (Uracil(1939)-C(5))-methyltransferase RlmD</fullName>
        <ecNumber evidence="6">2.1.1.190</ecNumber>
    </submittedName>
</protein>
<dbReference type="InterPro" id="IPR010280">
    <property type="entry name" value="U5_MeTrfase_fam"/>
</dbReference>
<dbReference type="SUPFAM" id="SSF53335">
    <property type="entry name" value="S-adenosyl-L-methionine-dependent methyltransferases"/>
    <property type="match status" value="1"/>
</dbReference>
<dbReference type="EMBL" id="DSFP01000013">
    <property type="protein sequence ID" value="HEW45175.1"/>
    <property type="molecule type" value="Genomic_DNA"/>
</dbReference>
<keyword evidence="3 4" id="KW-0949">S-adenosyl-L-methionine</keyword>
<dbReference type="NCBIfam" id="TIGR00479">
    <property type="entry name" value="rumA"/>
    <property type="match status" value="1"/>
</dbReference>
<evidence type="ECO:0000313" key="6">
    <source>
        <dbReference type="EMBL" id="HEW45175.1"/>
    </source>
</evidence>
<evidence type="ECO:0000256" key="4">
    <source>
        <dbReference type="PROSITE-ProRule" id="PRU01024"/>
    </source>
</evidence>
<organism evidence="6">
    <name type="scientific">Hydrogenobacter sp</name>
    <dbReference type="NCBI Taxonomy" id="2152829"/>
    <lineage>
        <taxon>Bacteria</taxon>
        <taxon>Pseudomonadati</taxon>
        <taxon>Aquificota</taxon>
        <taxon>Aquificia</taxon>
        <taxon>Aquificales</taxon>
        <taxon>Aquificaceae</taxon>
        <taxon>Hydrogenobacter</taxon>
    </lineage>
</organism>
<comment type="caution">
    <text evidence="4">Lacks conserved residue(s) required for the propagation of feature annotation.</text>
</comment>
<dbReference type="InterPro" id="IPR012340">
    <property type="entry name" value="NA-bd_OB-fold"/>
</dbReference>
<feature type="binding site" evidence="4">
    <location>
        <position position="300"/>
    </location>
    <ligand>
        <name>S-adenosyl-L-methionine</name>
        <dbReference type="ChEBI" id="CHEBI:59789"/>
    </ligand>
</feature>
<dbReference type="GO" id="GO:0070475">
    <property type="term" value="P:rRNA base methylation"/>
    <property type="evidence" value="ECO:0007669"/>
    <property type="project" value="TreeGrafter"/>
</dbReference>
<gene>
    <name evidence="6" type="primary">rlmD</name>
    <name evidence="6" type="ORF">ENO47_00640</name>
</gene>
<dbReference type="CDD" id="cd02440">
    <property type="entry name" value="AdoMet_MTases"/>
    <property type="match status" value="1"/>
</dbReference>
<dbReference type="SUPFAM" id="SSF50249">
    <property type="entry name" value="Nucleic acid-binding proteins"/>
    <property type="match status" value="1"/>
</dbReference>
<evidence type="ECO:0000256" key="2">
    <source>
        <dbReference type="ARBA" id="ARBA00022679"/>
    </source>
</evidence>
<feature type="binding site" evidence="4">
    <location>
        <position position="253"/>
    </location>
    <ligand>
        <name>S-adenosyl-L-methionine</name>
        <dbReference type="ChEBI" id="CHEBI:59789"/>
    </ligand>
</feature>
<keyword evidence="2 4" id="KW-0808">Transferase</keyword>
<keyword evidence="1 4" id="KW-0489">Methyltransferase</keyword>
<comment type="similarity">
    <text evidence="4">Belongs to the class I-like SAM-binding methyltransferase superfamily. RNA M5U methyltransferase family.</text>
</comment>
<evidence type="ECO:0000256" key="3">
    <source>
        <dbReference type="ARBA" id="ARBA00022691"/>
    </source>
</evidence>
<sequence length="416" mass="47251">MTTLKDVYIKKIIYGGYGLAQIEGKSLMVDYALPGERVDVEVLKEKRDYILGRAKRVLVGSPERREAPCKYYGLCGGCQLQHMDYLAQIRAKENMLLETLERIGKININSLGHSLYSEEFGYRIKAQFKVANNSIGFYERQSHNLVEIDHCLLLHPMINDLIPSLKELARKIQGLREIHVACSPTEEELLIKLISEEIIPKEKLRKLMENILPKKVVGLGLYKHGKIYSLGRDFIFVHVGPYRYRVSMDSFIQVNYKLWDKFIEFAVPKDGFDKVLELHCGIGFFSLFLAQRSNFLTAYDSNPSAIRDAEYNAKINSVGNATFGLEKGLSALKKHAGDIIDLIFLDPPRAGLSEGEAHLILKNKPKSLVYVSCEPTTLARDLKVLVKGGYKMVNLHMIDNFPNTYHIEAIAHLVME</sequence>
<dbReference type="InterPro" id="IPR002792">
    <property type="entry name" value="TRAM_dom"/>
</dbReference>
<dbReference type="PANTHER" id="PTHR11061">
    <property type="entry name" value="RNA M5U METHYLTRANSFERASE"/>
    <property type="match status" value="1"/>
</dbReference>
<comment type="caution">
    <text evidence="6">The sequence shown here is derived from an EMBL/GenBank/DDBJ whole genome shotgun (WGS) entry which is preliminary data.</text>
</comment>
<name>A0A7C2VEN9_9AQUI</name>
<dbReference type="PANTHER" id="PTHR11061:SF30">
    <property type="entry name" value="TRNA (URACIL(54)-C(5))-METHYLTRANSFERASE"/>
    <property type="match status" value="1"/>
</dbReference>
<feature type="active site" description="Nucleophile" evidence="4">
    <location>
        <position position="373"/>
    </location>
</feature>
<feature type="domain" description="TRAM" evidence="5">
    <location>
        <begin position="1"/>
        <end position="56"/>
    </location>
</feature>
<accession>A0A7C2VEN9</accession>
<reference evidence="6" key="1">
    <citation type="journal article" date="2020" name="mSystems">
        <title>Genome- and Community-Level Interaction Insights into Carbon Utilization and Element Cycling Functions of Hydrothermarchaeota in Hydrothermal Sediment.</title>
        <authorList>
            <person name="Zhou Z."/>
            <person name="Liu Y."/>
            <person name="Xu W."/>
            <person name="Pan J."/>
            <person name="Luo Z.H."/>
            <person name="Li M."/>
        </authorList>
    </citation>
    <scope>NUCLEOTIDE SEQUENCE [LARGE SCALE GENOMIC DNA]</scope>
    <source>
        <strain evidence="6">SpSt-132</strain>
    </source>
</reference>
<feature type="binding site" evidence="4">
    <location>
        <position position="346"/>
    </location>
    <ligand>
        <name>S-adenosyl-L-methionine</name>
        <dbReference type="ChEBI" id="CHEBI:59789"/>
    </ligand>
</feature>
<dbReference type="GO" id="GO:0070041">
    <property type="term" value="F:rRNA (uridine-C5-)-methyltransferase activity"/>
    <property type="evidence" value="ECO:0007669"/>
    <property type="project" value="TreeGrafter"/>
</dbReference>
<dbReference type="PROSITE" id="PS51687">
    <property type="entry name" value="SAM_MT_RNA_M5U"/>
    <property type="match status" value="1"/>
</dbReference>
<proteinExistence type="inferred from homology"/>
<dbReference type="PROSITE" id="PS50926">
    <property type="entry name" value="TRAM"/>
    <property type="match status" value="1"/>
</dbReference>
<evidence type="ECO:0000256" key="1">
    <source>
        <dbReference type="ARBA" id="ARBA00022603"/>
    </source>
</evidence>
<dbReference type="AlphaFoldDB" id="A0A7C2VEN9"/>
<dbReference type="Gene3D" id="2.40.50.1070">
    <property type="match status" value="1"/>
</dbReference>